<evidence type="ECO:0000259" key="2">
    <source>
        <dbReference type="PROSITE" id="PS00028"/>
    </source>
</evidence>
<evidence type="ECO:0000313" key="4">
    <source>
        <dbReference type="Proteomes" id="UP001162156"/>
    </source>
</evidence>
<dbReference type="InterPro" id="IPR013087">
    <property type="entry name" value="Znf_C2H2_type"/>
</dbReference>
<dbReference type="Proteomes" id="UP001162156">
    <property type="component" value="Unassembled WGS sequence"/>
</dbReference>
<evidence type="ECO:0000313" key="3">
    <source>
        <dbReference type="EMBL" id="KAJ8970889.1"/>
    </source>
</evidence>
<gene>
    <name evidence="3" type="ORF">NQ314_000976</name>
</gene>
<comment type="caution">
    <text evidence="3">The sequence shown here is derived from an EMBL/GenBank/DDBJ whole genome shotgun (WGS) entry which is preliminary data.</text>
</comment>
<reference evidence="3" key="1">
    <citation type="journal article" date="2023" name="Insect Mol. Biol.">
        <title>Genome sequencing provides insights into the evolution of gene families encoding plant cell wall-degrading enzymes in longhorned beetles.</title>
        <authorList>
            <person name="Shin N.R."/>
            <person name="Okamura Y."/>
            <person name="Kirsch R."/>
            <person name="Pauchet Y."/>
        </authorList>
    </citation>
    <scope>NUCLEOTIDE SEQUENCE</scope>
    <source>
        <strain evidence="3">RBIC_L_NR</strain>
    </source>
</reference>
<proteinExistence type="predicted"/>
<feature type="compositionally biased region" description="Basic residues" evidence="1">
    <location>
        <begin position="173"/>
        <end position="189"/>
    </location>
</feature>
<feature type="domain" description="C2H2-type" evidence="2">
    <location>
        <begin position="141"/>
        <end position="162"/>
    </location>
</feature>
<keyword evidence="4" id="KW-1185">Reference proteome</keyword>
<dbReference type="EMBL" id="JANEYF010000290">
    <property type="protein sequence ID" value="KAJ8970889.1"/>
    <property type="molecule type" value="Genomic_DNA"/>
</dbReference>
<protein>
    <recommendedName>
        <fullName evidence="2">C2H2-type domain-containing protein</fullName>
    </recommendedName>
</protein>
<dbReference type="AlphaFoldDB" id="A0AAV8ZVI4"/>
<name>A0AAV8ZVI4_9CUCU</name>
<dbReference type="PROSITE" id="PS00028">
    <property type="entry name" value="ZINC_FINGER_C2H2_1"/>
    <property type="match status" value="1"/>
</dbReference>
<accession>A0AAV8ZVI4</accession>
<organism evidence="3 4">
    <name type="scientific">Rhamnusium bicolor</name>
    <dbReference type="NCBI Taxonomy" id="1586634"/>
    <lineage>
        <taxon>Eukaryota</taxon>
        <taxon>Metazoa</taxon>
        <taxon>Ecdysozoa</taxon>
        <taxon>Arthropoda</taxon>
        <taxon>Hexapoda</taxon>
        <taxon>Insecta</taxon>
        <taxon>Pterygota</taxon>
        <taxon>Neoptera</taxon>
        <taxon>Endopterygota</taxon>
        <taxon>Coleoptera</taxon>
        <taxon>Polyphaga</taxon>
        <taxon>Cucujiformia</taxon>
        <taxon>Chrysomeloidea</taxon>
        <taxon>Cerambycidae</taxon>
        <taxon>Lepturinae</taxon>
        <taxon>Rhagiini</taxon>
        <taxon>Rhamnusium</taxon>
    </lineage>
</organism>
<feature type="region of interest" description="Disordered" evidence="1">
    <location>
        <begin position="169"/>
        <end position="189"/>
    </location>
</feature>
<evidence type="ECO:0000256" key="1">
    <source>
        <dbReference type="SAM" id="MobiDB-lite"/>
    </source>
</evidence>
<sequence>MLVDDVTEEARELGPLTKAVSNKHVKVLIDEFKHFSSPSLIIPRLEESNICEEYDKIDDITYKEICGNVDVNSDLTTNNTRRMNFIEYYYRTPTSALRELIKERNEIISGRTFDTCPTKPIVNDKSQPLFKVDNVLYVEVCNYCSKVFKTKQLLNIHYNMYHRMLSKQESNKKKIVKGKKRRKKKIQMV</sequence>